<evidence type="ECO:0000313" key="2">
    <source>
        <dbReference type="EMBL" id="TBN15704.1"/>
    </source>
</evidence>
<proteinExistence type="predicted"/>
<reference evidence="2 3" key="1">
    <citation type="journal article" date="2015" name="Int. J. Syst. Evol. Microbiol.">
        <title>Hyunsoonleella pacifica sp. nov., isolated from seawater of South Pacific Gyre.</title>
        <authorList>
            <person name="Gao X."/>
            <person name="Zhang Z."/>
            <person name="Dai X."/>
            <person name="Zhang X.H."/>
        </authorList>
    </citation>
    <scope>NUCLEOTIDE SEQUENCE [LARGE SCALE GENOMIC DNA]</scope>
    <source>
        <strain evidence="2 3">SW033</strain>
    </source>
</reference>
<name>A0A4Q9FNY9_9FLAO</name>
<comment type="caution">
    <text evidence="2">The sequence shown here is derived from an EMBL/GenBank/DDBJ whole genome shotgun (WGS) entry which is preliminary data.</text>
</comment>
<dbReference type="OrthoDB" id="768080at2"/>
<feature type="chain" id="PRO_5020948760" description="DUF3575 domain-containing protein" evidence="1">
    <location>
        <begin position="21"/>
        <end position="182"/>
    </location>
</feature>
<protein>
    <recommendedName>
        <fullName evidence="4">DUF3575 domain-containing protein</fullName>
    </recommendedName>
</protein>
<evidence type="ECO:0000313" key="3">
    <source>
        <dbReference type="Proteomes" id="UP000292372"/>
    </source>
</evidence>
<evidence type="ECO:0008006" key="4">
    <source>
        <dbReference type="Google" id="ProtNLM"/>
    </source>
</evidence>
<sequence length="182" mass="20682">MKKLCLITLIMLSIFNTSFSQEKQNSKSDDSSVTNFNDVKLNSLYLILGAFEVSYERSLNEESGVGIDIFLPFDDEIQDDINYYISPYYRIYIGNNYASGFFIEGFGMLNSTKNYTFSFDTEINEDITDFALGIGLGGKFLTKRGFIGELNLGIGRNLFNDKNDRFDNEIVGKAGIRIGYRF</sequence>
<organism evidence="2 3">
    <name type="scientific">Hyunsoonleella pacifica</name>
    <dbReference type="NCBI Taxonomy" id="1080224"/>
    <lineage>
        <taxon>Bacteria</taxon>
        <taxon>Pseudomonadati</taxon>
        <taxon>Bacteroidota</taxon>
        <taxon>Flavobacteriia</taxon>
        <taxon>Flavobacteriales</taxon>
        <taxon>Flavobacteriaceae</taxon>
    </lineage>
</organism>
<dbReference type="AlphaFoldDB" id="A0A4Q9FNY9"/>
<dbReference type="Proteomes" id="UP000292372">
    <property type="component" value="Unassembled WGS sequence"/>
</dbReference>
<gene>
    <name evidence="2" type="ORF">EYD46_11315</name>
</gene>
<dbReference type="RefSeq" id="WP_130937256.1">
    <property type="nucleotide sequence ID" value="NZ_BMEE01000003.1"/>
</dbReference>
<evidence type="ECO:0000256" key="1">
    <source>
        <dbReference type="SAM" id="SignalP"/>
    </source>
</evidence>
<keyword evidence="1" id="KW-0732">Signal</keyword>
<keyword evidence="3" id="KW-1185">Reference proteome</keyword>
<feature type="signal peptide" evidence="1">
    <location>
        <begin position="1"/>
        <end position="20"/>
    </location>
</feature>
<dbReference type="EMBL" id="SIRS01000004">
    <property type="protein sequence ID" value="TBN15704.1"/>
    <property type="molecule type" value="Genomic_DNA"/>
</dbReference>
<accession>A0A4Q9FNY9</accession>